<sequence length="304" mass="33588">MNRLVDGNKAQLAQRLGELARGEGYSASRLPGVKFMRSTKVVPCMKVAYEPSIVIVAQGKKRGLLDGQVFEYDADHYLTLSVPLPFECDTEGTEDEPMLGVSVGVTPALVGELMMEMEMGSLTPVTDRGRLGIHANPMDEVLRGVVLRLVESLRSAQEAKILGPLLVKELVYRVLCREEGGTLRALATPHSHFGQISRVLQRMHVDYARPMEMADLAAEAGMSVSNFHNHFKAITSSPPLQYLKSVRLHRARLLMVHEGLNAGNAAREVGYESVSQFSREFKRFFGGTPVAVAEELRMSFMSLE</sequence>
<dbReference type="EMBL" id="VAUV01000005">
    <property type="protein sequence ID" value="TLD71253.1"/>
    <property type="molecule type" value="Genomic_DNA"/>
</dbReference>
<dbReference type="Gene3D" id="1.10.10.60">
    <property type="entry name" value="Homeodomain-like"/>
    <property type="match status" value="2"/>
</dbReference>
<dbReference type="Pfam" id="PF06719">
    <property type="entry name" value="AraC_N"/>
    <property type="match status" value="1"/>
</dbReference>
<dbReference type="InterPro" id="IPR018060">
    <property type="entry name" value="HTH_AraC"/>
</dbReference>
<dbReference type="SMART" id="SM00342">
    <property type="entry name" value="HTH_ARAC"/>
    <property type="match status" value="1"/>
</dbReference>
<evidence type="ECO:0000313" key="5">
    <source>
        <dbReference type="Proteomes" id="UP000306196"/>
    </source>
</evidence>
<keyword evidence="2" id="KW-0804">Transcription</keyword>
<dbReference type="InterPro" id="IPR009594">
    <property type="entry name" value="Tscrpt_reg_HTH_AraC_N"/>
</dbReference>
<protein>
    <submittedName>
        <fullName evidence="4">AraC family transcriptional regulator</fullName>
    </submittedName>
</protein>
<keyword evidence="1" id="KW-0805">Transcription regulation</keyword>
<evidence type="ECO:0000313" key="4">
    <source>
        <dbReference type="EMBL" id="TLD71253.1"/>
    </source>
</evidence>
<evidence type="ECO:0000256" key="1">
    <source>
        <dbReference type="ARBA" id="ARBA00023015"/>
    </source>
</evidence>
<dbReference type="AlphaFoldDB" id="A0A5R8KG39"/>
<feature type="domain" description="HTH araC/xylS-type" evidence="3">
    <location>
        <begin position="197"/>
        <end position="295"/>
    </location>
</feature>
<comment type="caution">
    <text evidence="4">The sequence shown here is derived from an EMBL/GenBank/DDBJ whole genome shotgun (WGS) entry which is preliminary data.</text>
</comment>
<dbReference type="OrthoDB" id="34150at2"/>
<dbReference type="GO" id="GO:0003700">
    <property type="term" value="F:DNA-binding transcription factor activity"/>
    <property type="evidence" value="ECO:0007669"/>
    <property type="project" value="InterPro"/>
</dbReference>
<dbReference type="PANTHER" id="PTHR43436:SF2">
    <property type="entry name" value="ARAC_XYLS FAMILY TRANSCRIPTIONAL REGULATOR"/>
    <property type="match status" value="1"/>
</dbReference>
<dbReference type="InterPro" id="IPR009057">
    <property type="entry name" value="Homeodomain-like_sf"/>
</dbReference>
<dbReference type="Proteomes" id="UP000306196">
    <property type="component" value="Unassembled WGS sequence"/>
</dbReference>
<accession>A0A5R8KG39</accession>
<dbReference type="SUPFAM" id="SSF46689">
    <property type="entry name" value="Homeodomain-like"/>
    <property type="match status" value="2"/>
</dbReference>
<dbReference type="GO" id="GO:0043565">
    <property type="term" value="F:sequence-specific DNA binding"/>
    <property type="evidence" value="ECO:0007669"/>
    <property type="project" value="InterPro"/>
</dbReference>
<name>A0A5R8KG39_9BACT</name>
<organism evidence="4 5">
    <name type="scientific">Phragmitibacter flavus</name>
    <dbReference type="NCBI Taxonomy" id="2576071"/>
    <lineage>
        <taxon>Bacteria</taxon>
        <taxon>Pseudomonadati</taxon>
        <taxon>Verrucomicrobiota</taxon>
        <taxon>Verrucomicrobiia</taxon>
        <taxon>Verrucomicrobiales</taxon>
        <taxon>Verrucomicrobiaceae</taxon>
        <taxon>Phragmitibacter</taxon>
    </lineage>
</organism>
<proteinExistence type="predicted"/>
<keyword evidence="5" id="KW-1185">Reference proteome</keyword>
<dbReference type="Pfam" id="PF12833">
    <property type="entry name" value="HTH_18"/>
    <property type="match status" value="1"/>
</dbReference>
<dbReference type="PROSITE" id="PS01124">
    <property type="entry name" value="HTH_ARAC_FAMILY_2"/>
    <property type="match status" value="1"/>
</dbReference>
<dbReference type="PANTHER" id="PTHR43436">
    <property type="entry name" value="ARAC-FAMILY TRANSCRIPTIONAL REGULATOR"/>
    <property type="match status" value="1"/>
</dbReference>
<evidence type="ECO:0000259" key="3">
    <source>
        <dbReference type="PROSITE" id="PS01124"/>
    </source>
</evidence>
<evidence type="ECO:0000256" key="2">
    <source>
        <dbReference type="ARBA" id="ARBA00023163"/>
    </source>
</evidence>
<dbReference type="RefSeq" id="WP_138085466.1">
    <property type="nucleotide sequence ID" value="NZ_VAUV01000005.1"/>
</dbReference>
<reference evidence="4 5" key="1">
    <citation type="submission" date="2019-05" db="EMBL/GenBank/DDBJ databases">
        <title>Verrucobacter flavum gen. nov., sp. nov. a new member of the family Verrucomicrobiaceae.</title>
        <authorList>
            <person name="Szuroczki S."/>
            <person name="Abbaszade G."/>
            <person name="Szabo A."/>
            <person name="Felfoldi T."/>
            <person name="Schumann P."/>
            <person name="Boka K."/>
            <person name="Keki Z."/>
            <person name="Toumi M."/>
            <person name="Toth E."/>
        </authorList>
    </citation>
    <scope>NUCLEOTIDE SEQUENCE [LARGE SCALE GENOMIC DNA]</scope>
    <source>
        <strain evidence="4 5">MG-N-17</strain>
    </source>
</reference>
<gene>
    <name evidence="4" type="ORF">FEM03_06880</name>
</gene>